<name>A0A914CAI5_9BILA</name>
<proteinExistence type="predicted"/>
<dbReference type="Pfam" id="PF10323">
    <property type="entry name" value="7TM_GPCR_Srv"/>
    <property type="match status" value="1"/>
</dbReference>
<dbReference type="InterPro" id="IPR019426">
    <property type="entry name" value="7TM_GPCR_serpentine_rcpt_Srv"/>
</dbReference>
<evidence type="ECO:0000313" key="2">
    <source>
        <dbReference type="Proteomes" id="UP000887540"/>
    </source>
</evidence>
<dbReference type="WBParaSite" id="ACRNAN_Path_620.g2304.t1">
    <property type="protein sequence ID" value="ACRNAN_Path_620.g2304.t1"/>
    <property type="gene ID" value="ACRNAN_Path_620.g2304"/>
</dbReference>
<organism evidence="2 3">
    <name type="scientific">Acrobeloides nanus</name>
    <dbReference type="NCBI Taxonomy" id="290746"/>
    <lineage>
        <taxon>Eukaryota</taxon>
        <taxon>Metazoa</taxon>
        <taxon>Ecdysozoa</taxon>
        <taxon>Nematoda</taxon>
        <taxon>Chromadorea</taxon>
        <taxon>Rhabditida</taxon>
        <taxon>Tylenchina</taxon>
        <taxon>Cephalobomorpha</taxon>
        <taxon>Cephaloboidea</taxon>
        <taxon>Cephalobidae</taxon>
        <taxon>Acrobeloides</taxon>
    </lineage>
</organism>
<dbReference type="AlphaFoldDB" id="A0A914CAI5"/>
<keyword evidence="1" id="KW-1133">Transmembrane helix</keyword>
<feature type="transmembrane region" description="Helical" evidence="1">
    <location>
        <begin position="16"/>
        <end position="41"/>
    </location>
</feature>
<reference evidence="3" key="1">
    <citation type="submission" date="2022-11" db="UniProtKB">
        <authorList>
            <consortium name="WormBaseParasite"/>
        </authorList>
    </citation>
    <scope>IDENTIFICATION</scope>
</reference>
<keyword evidence="1" id="KW-0812">Transmembrane</keyword>
<accession>A0A914CAI5</accession>
<keyword evidence="1" id="KW-0472">Membrane</keyword>
<feature type="transmembrane region" description="Helical" evidence="1">
    <location>
        <begin position="47"/>
        <end position="72"/>
    </location>
</feature>
<keyword evidence="2" id="KW-1185">Reference proteome</keyword>
<sequence>MKNNKQSAYKNKDLQLFLYVILILIIQFAYTIFLVLSLIAVNTQNGILIHIIQNGIVWSVDAISLASPVFLFGISCDRPLPFVCQALVKDC</sequence>
<evidence type="ECO:0000256" key="1">
    <source>
        <dbReference type="SAM" id="Phobius"/>
    </source>
</evidence>
<dbReference type="Proteomes" id="UP000887540">
    <property type="component" value="Unplaced"/>
</dbReference>
<protein>
    <submittedName>
        <fullName evidence="3">Uncharacterized protein</fullName>
    </submittedName>
</protein>
<evidence type="ECO:0000313" key="3">
    <source>
        <dbReference type="WBParaSite" id="ACRNAN_Path_620.g2304.t1"/>
    </source>
</evidence>